<evidence type="ECO:0000256" key="2">
    <source>
        <dbReference type="ARBA" id="ARBA00022642"/>
    </source>
</evidence>
<feature type="domain" description="Isochorismatase-like" evidence="8">
    <location>
        <begin position="9"/>
        <end position="175"/>
    </location>
</feature>
<dbReference type="Proteomes" id="UP000597459">
    <property type="component" value="Unassembled WGS sequence"/>
</dbReference>
<dbReference type="PANTHER" id="PTHR11080:SF2">
    <property type="entry name" value="LD05707P"/>
    <property type="match status" value="1"/>
</dbReference>
<keyword evidence="10" id="KW-1185">Reference proteome</keyword>
<dbReference type="PANTHER" id="PTHR11080">
    <property type="entry name" value="PYRAZINAMIDASE/NICOTINAMIDASE"/>
    <property type="match status" value="1"/>
</dbReference>
<organism evidence="9 10">
    <name type="scientific">Acetobacter estunensis</name>
    <dbReference type="NCBI Taxonomy" id="104097"/>
    <lineage>
        <taxon>Bacteria</taxon>
        <taxon>Pseudomonadati</taxon>
        <taxon>Pseudomonadota</taxon>
        <taxon>Alphaproteobacteria</taxon>
        <taxon>Acetobacterales</taxon>
        <taxon>Acetobacteraceae</taxon>
        <taxon>Acetobacter</taxon>
    </lineage>
</organism>
<dbReference type="EC" id="3.5.1.19" evidence="6"/>
<keyword evidence="4" id="KW-0378">Hydrolase</keyword>
<reference evidence="9" key="1">
    <citation type="submission" date="2019-11" db="EMBL/GenBank/DDBJ databases">
        <title>Description of new Acetobacter species.</title>
        <authorList>
            <person name="Cleenwerck I."/>
            <person name="Sombolestani A.S."/>
        </authorList>
    </citation>
    <scope>NUCLEOTIDE SEQUENCE</scope>
    <source>
        <strain evidence="9">LMG 1626</strain>
    </source>
</reference>
<evidence type="ECO:0000256" key="6">
    <source>
        <dbReference type="ARBA" id="ARBA00039017"/>
    </source>
</evidence>
<evidence type="ECO:0000313" key="9">
    <source>
        <dbReference type="EMBL" id="NHO52874.1"/>
    </source>
</evidence>
<gene>
    <name evidence="9" type="ORF">GOB87_02720</name>
</gene>
<dbReference type="InterPro" id="IPR052347">
    <property type="entry name" value="Isochorismatase_Nicotinamidase"/>
</dbReference>
<dbReference type="SUPFAM" id="SSF52499">
    <property type="entry name" value="Isochorismatase-like hydrolases"/>
    <property type="match status" value="1"/>
</dbReference>
<comment type="similarity">
    <text evidence="1">Belongs to the isochorismatase family.</text>
</comment>
<dbReference type="AlphaFoldDB" id="A0A967B459"/>
<evidence type="ECO:0000256" key="3">
    <source>
        <dbReference type="ARBA" id="ARBA00022723"/>
    </source>
</evidence>
<sequence>MMKLSSHDALLVVDVQNDFLPGGALPVGEGDAVIPVINRLSALPFGTVVATQDWHPPTHCSFREQGGQWPTHCVAGTTGAELASGLDQRHVALILRKGLSPSADSYSAFRDNSGAATTGLEGWLRAMGMARVFVTGLALDVCVTETARDAQKAGFATLVVEDACRGIASGADATKELRKAGIPLLLSAELGA</sequence>
<accession>A0A967B459</accession>
<dbReference type="Pfam" id="PF00857">
    <property type="entry name" value="Isochorismatase"/>
    <property type="match status" value="1"/>
</dbReference>
<evidence type="ECO:0000256" key="5">
    <source>
        <dbReference type="ARBA" id="ARBA00037900"/>
    </source>
</evidence>
<protein>
    <recommendedName>
        <fullName evidence="6">nicotinamidase</fullName>
        <ecNumber evidence="6">3.5.1.19</ecNumber>
    </recommendedName>
    <alternativeName>
        <fullName evidence="7">Nicotinamide deamidase</fullName>
    </alternativeName>
</protein>
<dbReference type="Gene3D" id="3.40.50.850">
    <property type="entry name" value="Isochorismatase-like"/>
    <property type="match status" value="1"/>
</dbReference>
<keyword evidence="2" id="KW-0662">Pyridine nucleotide biosynthesis</keyword>
<dbReference type="InterPro" id="IPR000868">
    <property type="entry name" value="Isochorismatase-like_dom"/>
</dbReference>
<dbReference type="GO" id="GO:0046872">
    <property type="term" value="F:metal ion binding"/>
    <property type="evidence" value="ECO:0007669"/>
    <property type="project" value="UniProtKB-KW"/>
</dbReference>
<evidence type="ECO:0000256" key="7">
    <source>
        <dbReference type="ARBA" id="ARBA00043224"/>
    </source>
</evidence>
<dbReference type="GO" id="GO:0008936">
    <property type="term" value="F:nicotinamidase activity"/>
    <property type="evidence" value="ECO:0007669"/>
    <property type="project" value="UniProtKB-EC"/>
</dbReference>
<proteinExistence type="inferred from homology"/>
<evidence type="ECO:0000313" key="10">
    <source>
        <dbReference type="Proteomes" id="UP000597459"/>
    </source>
</evidence>
<comment type="caution">
    <text evidence="9">The sequence shown here is derived from an EMBL/GenBank/DDBJ whole genome shotgun (WGS) entry which is preliminary data.</text>
</comment>
<evidence type="ECO:0000256" key="1">
    <source>
        <dbReference type="ARBA" id="ARBA00006336"/>
    </source>
</evidence>
<evidence type="ECO:0000259" key="8">
    <source>
        <dbReference type="Pfam" id="PF00857"/>
    </source>
</evidence>
<keyword evidence="3" id="KW-0479">Metal-binding</keyword>
<dbReference type="GO" id="GO:0019363">
    <property type="term" value="P:pyridine nucleotide biosynthetic process"/>
    <property type="evidence" value="ECO:0007669"/>
    <property type="project" value="UniProtKB-KW"/>
</dbReference>
<dbReference type="InterPro" id="IPR036380">
    <property type="entry name" value="Isochorismatase-like_sf"/>
</dbReference>
<dbReference type="EMBL" id="WOTH01000003">
    <property type="protein sequence ID" value="NHO52874.1"/>
    <property type="molecule type" value="Genomic_DNA"/>
</dbReference>
<name>A0A967B459_9PROT</name>
<comment type="pathway">
    <text evidence="5">Cofactor biosynthesis; nicotinate biosynthesis; nicotinate from nicotinamide: step 1/1.</text>
</comment>
<dbReference type="CDD" id="cd01011">
    <property type="entry name" value="nicotinamidase"/>
    <property type="match status" value="1"/>
</dbReference>
<evidence type="ECO:0000256" key="4">
    <source>
        <dbReference type="ARBA" id="ARBA00022801"/>
    </source>
</evidence>